<dbReference type="UniPathway" id="UPA00378"/>
<dbReference type="VEuPathDB" id="FungiDB:AeMF1_008857"/>
<dbReference type="SMART" id="SM00028">
    <property type="entry name" value="TPR"/>
    <property type="match status" value="5"/>
</dbReference>
<evidence type="ECO:0000256" key="11">
    <source>
        <dbReference type="ARBA" id="ARBA00022989"/>
    </source>
</evidence>
<evidence type="ECO:0000256" key="6">
    <source>
        <dbReference type="ARBA" id="ARBA00022679"/>
    </source>
</evidence>
<evidence type="ECO:0000256" key="3">
    <source>
        <dbReference type="ARBA" id="ARBA00004922"/>
    </source>
</evidence>
<keyword evidence="9 13" id="KW-0802">TPR repeat</keyword>
<dbReference type="Proteomes" id="UP000481153">
    <property type="component" value="Unassembled WGS sequence"/>
</dbReference>
<evidence type="ECO:0000256" key="1">
    <source>
        <dbReference type="ARBA" id="ARBA00004141"/>
    </source>
</evidence>
<evidence type="ECO:0000256" key="9">
    <source>
        <dbReference type="ARBA" id="ARBA00022803"/>
    </source>
</evidence>
<dbReference type="InterPro" id="IPR019734">
    <property type="entry name" value="TPR_rpt"/>
</dbReference>
<evidence type="ECO:0000256" key="2">
    <source>
        <dbReference type="ARBA" id="ARBA00004240"/>
    </source>
</evidence>
<feature type="transmembrane region" description="Helical" evidence="14">
    <location>
        <begin position="314"/>
        <end position="331"/>
    </location>
</feature>
<keyword evidence="7 14" id="KW-0812">Transmembrane</keyword>
<dbReference type="GO" id="GO:0004169">
    <property type="term" value="F:dolichyl-phosphate-mannose-protein mannosyltransferase activity"/>
    <property type="evidence" value="ECO:0007669"/>
    <property type="project" value="UniProtKB-EC"/>
</dbReference>
<gene>
    <name evidence="16" type="ORF">Ae201684_004940</name>
</gene>
<dbReference type="InterPro" id="IPR011990">
    <property type="entry name" value="TPR-like_helical_dom_sf"/>
</dbReference>
<comment type="subcellular location">
    <subcellularLocation>
        <location evidence="2">Endoplasmic reticulum</location>
    </subcellularLocation>
    <subcellularLocation>
        <location evidence="1">Membrane</location>
        <topology evidence="1">Multi-pass membrane protein</topology>
    </subcellularLocation>
</comment>
<feature type="transmembrane region" description="Helical" evidence="14">
    <location>
        <begin position="229"/>
        <end position="250"/>
    </location>
</feature>
<dbReference type="PANTHER" id="PTHR44227">
    <property type="match status" value="1"/>
</dbReference>
<dbReference type="Gene3D" id="1.25.40.10">
    <property type="entry name" value="Tetratricopeptide repeat domain"/>
    <property type="match status" value="1"/>
</dbReference>
<dbReference type="PANTHER" id="PTHR44227:SF3">
    <property type="entry name" value="PROTEIN O-MANNOSYL-TRANSFERASE TMTC4"/>
    <property type="match status" value="1"/>
</dbReference>
<evidence type="ECO:0000256" key="13">
    <source>
        <dbReference type="PROSITE-ProRule" id="PRU00339"/>
    </source>
</evidence>
<feature type="domain" description="DUF1736" evidence="15">
    <location>
        <begin position="258"/>
        <end position="326"/>
    </location>
</feature>
<dbReference type="EC" id="2.4.1.109" evidence="5"/>
<name>A0A6G0XGF1_9STRA</name>
<feature type="transmembrane region" description="Helical" evidence="14">
    <location>
        <begin position="94"/>
        <end position="113"/>
    </location>
</feature>
<dbReference type="Pfam" id="PF14559">
    <property type="entry name" value="TPR_19"/>
    <property type="match status" value="1"/>
</dbReference>
<evidence type="ECO:0000256" key="14">
    <source>
        <dbReference type="SAM" id="Phobius"/>
    </source>
</evidence>
<evidence type="ECO:0000256" key="5">
    <source>
        <dbReference type="ARBA" id="ARBA00012839"/>
    </source>
</evidence>
<protein>
    <recommendedName>
        <fullName evidence="5">dolichyl-phosphate-mannose--protein mannosyltransferase</fullName>
        <ecNumber evidence="5">2.4.1.109</ecNumber>
    </recommendedName>
</protein>
<evidence type="ECO:0000256" key="12">
    <source>
        <dbReference type="ARBA" id="ARBA00023136"/>
    </source>
</evidence>
<feature type="transmembrane region" description="Helical" evidence="14">
    <location>
        <begin position="343"/>
        <end position="363"/>
    </location>
</feature>
<evidence type="ECO:0000256" key="8">
    <source>
        <dbReference type="ARBA" id="ARBA00022737"/>
    </source>
</evidence>
<feature type="transmembrane region" description="Helical" evidence="14">
    <location>
        <begin position="182"/>
        <end position="197"/>
    </location>
</feature>
<feature type="repeat" description="TPR" evidence="13">
    <location>
        <begin position="641"/>
        <end position="674"/>
    </location>
</feature>
<feature type="transmembrane region" description="Helical" evidence="14">
    <location>
        <begin position="150"/>
        <end position="170"/>
    </location>
</feature>
<dbReference type="Pfam" id="PF08409">
    <property type="entry name" value="TMTC_DUF1736"/>
    <property type="match status" value="1"/>
</dbReference>
<comment type="caution">
    <text evidence="16">The sequence shown here is derived from an EMBL/GenBank/DDBJ whole genome shotgun (WGS) entry which is preliminary data.</text>
</comment>
<dbReference type="PROSITE" id="PS50005">
    <property type="entry name" value="TPR"/>
    <property type="match status" value="2"/>
</dbReference>
<keyword evidence="12 14" id="KW-0472">Membrane</keyword>
<sequence>MKVSWKGHAPLIAVACVAFGTFSNSLYCGFVWDDRAAILTNQDIRTDGSTTIWDLFYHDFWGTTLTSAGSHKSFRPTTVLTFRLNYALGGYQPWGYHFVNVVLHVAASVLVVICGRRVCEYHMNALSLSRTPVLAGILFAAHPIHCDSVASVVGRADVLCTLISLVAFLIYHSAIQESRTNWLLYVISLALVVLATLSKELGITTLGILVILELCHASHHGIQTHFHSSLIRVGFLVAFGALFIIARVWLNGEDVLYKWTEMENDISLLPFGLPKILTTAHTHAWYLYKIAWPEYLCYDYGYKTIPIIEDVSDPRNGLTLAAYAAVLWLIWRSVRDLYHKASPLLLMTAFGVFPFVPAANVFFPVGTIVAERLLYYPSVGVCFLVGYVIDTAISASSSRMQQTLLLQFGALVACAALRSVRRNGDWTDETTLFESSILVAPWSTKVLSNLSKVLLNTHPSRAAAYLDRSLSILPGYAVGYLNLGLAYVNLGKPLHAMDSLLQAIDINHSLGAYAYLGKYAYEFYYDKQHDKFPLPGGTTHALSIAKKLLDHTLENGHNLPVIFLTRGLIEYHARNFAEAIPYFERTMQENARVLARGYDLEEEVAPCSVYNMLGLAVLGAGDEVRAAQIFETALDQGLTCLELYNNAAIRFKEMGQTDRAAQLYDEAVREYPNHGGLLANAGFFAEQRGNPLEAINLYQRALHADPTNPQIQANFNNLRIKLATAEAVYGEEPMPMEAWHVGI</sequence>
<dbReference type="InterPro" id="IPR013618">
    <property type="entry name" value="TMTC_DUF1736"/>
</dbReference>
<dbReference type="SUPFAM" id="SSF48452">
    <property type="entry name" value="TPR-like"/>
    <property type="match status" value="1"/>
</dbReference>
<dbReference type="GO" id="GO:0005783">
    <property type="term" value="C:endoplasmic reticulum"/>
    <property type="evidence" value="ECO:0007669"/>
    <property type="project" value="UniProtKB-SubCell"/>
</dbReference>
<comment type="pathway">
    <text evidence="3">Protein modification; protein glycosylation.</text>
</comment>
<comment type="similarity">
    <text evidence="4">Belongs to the TMTC family.</text>
</comment>
<dbReference type="InterPro" id="IPR052346">
    <property type="entry name" value="O-mannosyl-transferase_TMTC"/>
</dbReference>
<keyword evidence="6" id="KW-0808">Transferase</keyword>
<dbReference type="EMBL" id="VJMJ01000064">
    <property type="protein sequence ID" value="KAF0739371.1"/>
    <property type="molecule type" value="Genomic_DNA"/>
</dbReference>
<feature type="transmembrane region" description="Helical" evidence="14">
    <location>
        <begin position="125"/>
        <end position="144"/>
    </location>
</feature>
<keyword evidence="17" id="KW-1185">Reference proteome</keyword>
<evidence type="ECO:0000256" key="7">
    <source>
        <dbReference type="ARBA" id="ARBA00022692"/>
    </source>
</evidence>
<dbReference type="GO" id="GO:0016020">
    <property type="term" value="C:membrane"/>
    <property type="evidence" value="ECO:0007669"/>
    <property type="project" value="UniProtKB-SubCell"/>
</dbReference>
<evidence type="ECO:0000256" key="10">
    <source>
        <dbReference type="ARBA" id="ARBA00022824"/>
    </source>
</evidence>
<dbReference type="Pfam" id="PF13181">
    <property type="entry name" value="TPR_8"/>
    <property type="match status" value="1"/>
</dbReference>
<keyword evidence="11 14" id="KW-1133">Transmembrane helix</keyword>
<feature type="transmembrane region" description="Helical" evidence="14">
    <location>
        <begin position="12"/>
        <end position="32"/>
    </location>
</feature>
<proteinExistence type="inferred from homology"/>
<keyword evidence="8" id="KW-0677">Repeat</keyword>
<reference evidence="16 17" key="1">
    <citation type="submission" date="2019-07" db="EMBL/GenBank/DDBJ databases">
        <title>Genomics analysis of Aphanomyces spp. identifies a new class of oomycete effector associated with host adaptation.</title>
        <authorList>
            <person name="Gaulin E."/>
        </authorList>
    </citation>
    <scope>NUCLEOTIDE SEQUENCE [LARGE SCALE GENOMIC DNA]</scope>
    <source>
        <strain evidence="16 17">ATCC 201684</strain>
    </source>
</reference>
<evidence type="ECO:0000259" key="15">
    <source>
        <dbReference type="Pfam" id="PF08409"/>
    </source>
</evidence>
<keyword evidence="10" id="KW-0256">Endoplasmic reticulum</keyword>
<evidence type="ECO:0000313" key="17">
    <source>
        <dbReference type="Proteomes" id="UP000481153"/>
    </source>
</evidence>
<evidence type="ECO:0000256" key="4">
    <source>
        <dbReference type="ARBA" id="ARBA00007882"/>
    </source>
</evidence>
<evidence type="ECO:0000313" key="16">
    <source>
        <dbReference type="EMBL" id="KAF0739371.1"/>
    </source>
</evidence>
<organism evidence="16 17">
    <name type="scientific">Aphanomyces euteiches</name>
    <dbReference type="NCBI Taxonomy" id="100861"/>
    <lineage>
        <taxon>Eukaryota</taxon>
        <taxon>Sar</taxon>
        <taxon>Stramenopiles</taxon>
        <taxon>Oomycota</taxon>
        <taxon>Saprolegniomycetes</taxon>
        <taxon>Saprolegniales</taxon>
        <taxon>Verrucalvaceae</taxon>
        <taxon>Aphanomyces</taxon>
    </lineage>
</organism>
<feature type="repeat" description="TPR" evidence="13">
    <location>
        <begin position="675"/>
        <end position="708"/>
    </location>
</feature>
<accession>A0A6G0XGF1</accession>
<dbReference type="GO" id="GO:0030968">
    <property type="term" value="P:endoplasmic reticulum unfolded protein response"/>
    <property type="evidence" value="ECO:0007669"/>
    <property type="project" value="TreeGrafter"/>
</dbReference>
<dbReference type="AlphaFoldDB" id="A0A6G0XGF1"/>
<feature type="transmembrane region" description="Helical" evidence="14">
    <location>
        <begin position="375"/>
        <end position="393"/>
    </location>
</feature>